<dbReference type="CDD" id="cd00267">
    <property type="entry name" value="ABC_ATPase"/>
    <property type="match status" value="1"/>
</dbReference>
<dbReference type="SUPFAM" id="SSF52540">
    <property type="entry name" value="P-loop containing nucleoside triphosphate hydrolases"/>
    <property type="match status" value="1"/>
</dbReference>
<dbReference type="OrthoDB" id="6996007at2"/>
<evidence type="ECO:0000313" key="1">
    <source>
        <dbReference type="EMBL" id="KPU60460.1"/>
    </source>
</evidence>
<dbReference type="EMBL" id="LJXB01000068">
    <property type="protein sequence ID" value="KPU60460.1"/>
    <property type="molecule type" value="Genomic_DNA"/>
</dbReference>
<dbReference type="InterPro" id="IPR027417">
    <property type="entry name" value="P-loop_NTPase"/>
</dbReference>
<name>A0A0P8XJU0_PSEFL</name>
<evidence type="ECO:0000313" key="2">
    <source>
        <dbReference type="Proteomes" id="UP000050349"/>
    </source>
</evidence>
<dbReference type="Gene3D" id="3.40.50.300">
    <property type="entry name" value="P-loop containing nucleotide triphosphate hydrolases"/>
    <property type="match status" value="1"/>
</dbReference>
<evidence type="ECO:0008006" key="3">
    <source>
        <dbReference type="Google" id="ProtNLM"/>
    </source>
</evidence>
<accession>A0A0P8XJU0</accession>
<organism evidence="1 2">
    <name type="scientific">Pseudomonas fluorescens</name>
    <dbReference type="NCBI Taxonomy" id="294"/>
    <lineage>
        <taxon>Bacteria</taxon>
        <taxon>Pseudomonadati</taxon>
        <taxon>Pseudomonadota</taxon>
        <taxon>Gammaproteobacteria</taxon>
        <taxon>Pseudomonadales</taxon>
        <taxon>Pseudomonadaceae</taxon>
        <taxon>Pseudomonas</taxon>
    </lineage>
</organism>
<proteinExistence type="predicted"/>
<dbReference type="Proteomes" id="UP000050349">
    <property type="component" value="Unassembled WGS sequence"/>
</dbReference>
<sequence length="261" mass="30107">MNPSQAIQVAREILEGDIALHYFTDEHLNLMQRLEESLLSPKGEVILLQGSAGCGITTLLRKLEAQHPTTTRMLKGDIYIGYWDFVNHLCDAFNVRRGDYQRNLIPAHLLRVLSLTKCKVLLIDDLDIYIANENELDQVFSTIRTLSEKMPAFTVVLSTRNEQLVNRFFKYAQPNWWSHSIRQRISIEEYYDLASRLWDGLNEMYSLDVVTVNLESIEPRNGLDLQVANKVLRLHFVEQFLRQQGALGSLSDFNGLDEYDS</sequence>
<gene>
    <name evidence="1" type="ORF">AN403_4223</name>
</gene>
<protein>
    <recommendedName>
        <fullName evidence="3">AAA+ ATPase domain-containing protein</fullName>
    </recommendedName>
</protein>
<comment type="caution">
    <text evidence="1">The sequence shown here is derived from an EMBL/GenBank/DDBJ whole genome shotgun (WGS) entry which is preliminary data.</text>
</comment>
<dbReference type="PATRIC" id="fig|294.162.peg.1883"/>
<reference evidence="1 2" key="1">
    <citation type="submission" date="2015-09" db="EMBL/GenBank/DDBJ databases">
        <authorList>
            <person name="Jackson K.R."/>
            <person name="Lunt B.L."/>
            <person name="Fisher J.N.B."/>
            <person name="Gardner A.V."/>
            <person name="Bailey M.E."/>
            <person name="Deus L.M."/>
            <person name="Earl A.S."/>
            <person name="Gibby P.D."/>
            <person name="Hartmann K.A."/>
            <person name="Liu J.E."/>
            <person name="Manci A.M."/>
            <person name="Nielsen D.A."/>
            <person name="Solomon M.B."/>
            <person name="Breakwell D.P."/>
            <person name="Burnett S.H."/>
            <person name="Grose J.H."/>
        </authorList>
    </citation>
    <scope>NUCLEOTIDE SEQUENCE [LARGE SCALE GENOMIC DNA]</scope>
    <source>
        <strain evidence="1 2">S613</strain>
    </source>
</reference>
<dbReference type="RefSeq" id="WP_057397119.1">
    <property type="nucleotide sequence ID" value="NZ_LJXB01000068.1"/>
</dbReference>
<dbReference type="AlphaFoldDB" id="A0A0P8XJU0"/>